<evidence type="ECO:0000256" key="4">
    <source>
        <dbReference type="ARBA" id="ARBA00022771"/>
    </source>
</evidence>
<dbReference type="InterPro" id="IPR036236">
    <property type="entry name" value="Znf_C2H2_sf"/>
</dbReference>
<reference evidence="12 13" key="1">
    <citation type="journal article" date="2014" name="BMC Genomics">
        <title>Adaptive genomic structural variation in the grape powdery mildew pathogen, Erysiphe necator.</title>
        <authorList>
            <person name="Jones L."/>
            <person name="Riaz S."/>
            <person name="Morales-Cruz A."/>
            <person name="Amrine K.C."/>
            <person name="McGuire B."/>
            <person name="Gubler W.D."/>
            <person name="Walker M.A."/>
            <person name="Cantu D."/>
        </authorList>
    </citation>
    <scope>NUCLEOTIDE SEQUENCE [LARGE SCALE GENOMIC DNA]</scope>
    <source>
        <strain evidence="13">c</strain>
    </source>
</reference>
<feature type="compositionally biased region" description="Basic and acidic residues" evidence="10">
    <location>
        <begin position="63"/>
        <end position="73"/>
    </location>
</feature>
<keyword evidence="5" id="KW-0862">Zinc</keyword>
<keyword evidence="4 9" id="KW-0863">Zinc-finger</keyword>
<keyword evidence="13" id="KW-1185">Reference proteome</keyword>
<keyword evidence="8" id="KW-0539">Nucleus</keyword>
<evidence type="ECO:0000313" key="13">
    <source>
        <dbReference type="Proteomes" id="UP000030854"/>
    </source>
</evidence>
<dbReference type="GO" id="GO:0000978">
    <property type="term" value="F:RNA polymerase II cis-regulatory region sequence-specific DNA binding"/>
    <property type="evidence" value="ECO:0007669"/>
    <property type="project" value="InterPro"/>
</dbReference>
<evidence type="ECO:0000256" key="7">
    <source>
        <dbReference type="ARBA" id="ARBA00023163"/>
    </source>
</evidence>
<dbReference type="GO" id="GO:0000785">
    <property type="term" value="C:chromatin"/>
    <property type="evidence" value="ECO:0007669"/>
    <property type="project" value="TreeGrafter"/>
</dbReference>
<evidence type="ECO:0000256" key="3">
    <source>
        <dbReference type="ARBA" id="ARBA00022737"/>
    </source>
</evidence>
<dbReference type="Proteomes" id="UP000030854">
    <property type="component" value="Unassembled WGS sequence"/>
</dbReference>
<dbReference type="Gene3D" id="3.30.160.60">
    <property type="entry name" value="Classic Zinc Finger"/>
    <property type="match status" value="2"/>
</dbReference>
<feature type="region of interest" description="Disordered" evidence="10">
    <location>
        <begin position="165"/>
        <end position="187"/>
    </location>
</feature>
<dbReference type="GO" id="GO:0051701">
    <property type="term" value="P:biological process involved in interaction with host"/>
    <property type="evidence" value="ECO:0007669"/>
    <property type="project" value="UniProtKB-ARBA"/>
</dbReference>
<dbReference type="Pfam" id="PF00096">
    <property type="entry name" value="zf-C2H2"/>
    <property type="match status" value="1"/>
</dbReference>
<dbReference type="PROSITE" id="PS50157">
    <property type="entry name" value="ZINC_FINGER_C2H2_2"/>
    <property type="match status" value="2"/>
</dbReference>
<gene>
    <name evidence="12" type="ORF">EV44_g5870</name>
</gene>
<dbReference type="AlphaFoldDB" id="A0A0B1P716"/>
<feature type="domain" description="C2H2-type" evidence="11">
    <location>
        <begin position="84"/>
        <end position="114"/>
    </location>
</feature>
<dbReference type="GO" id="GO:0008270">
    <property type="term" value="F:zinc ion binding"/>
    <property type="evidence" value="ECO:0007669"/>
    <property type="project" value="UniProtKB-KW"/>
</dbReference>
<comment type="caution">
    <text evidence="12">The sequence shown here is derived from an EMBL/GenBank/DDBJ whole genome shotgun (WGS) entry which is preliminary data.</text>
</comment>
<evidence type="ECO:0000256" key="9">
    <source>
        <dbReference type="PROSITE-ProRule" id="PRU00042"/>
    </source>
</evidence>
<dbReference type="PANTHER" id="PTHR40626:SF11">
    <property type="entry name" value="ZINC FINGER PROTEIN YPR022C"/>
    <property type="match status" value="1"/>
</dbReference>
<dbReference type="SUPFAM" id="SSF57667">
    <property type="entry name" value="beta-beta-alpha zinc fingers"/>
    <property type="match status" value="1"/>
</dbReference>
<keyword evidence="7" id="KW-0804">Transcription</keyword>
<dbReference type="PANTHER" id="PTHR40626">
    <property type="entry name" value="MIP31509P"/>
    <property type="match status" value="1"/>
</dbReference>
<dbReference type="InterPro" id="IPR013087">
    <property type="entry name" value="Znf_C2H2_type"/>
</dbReference>
<accession>A0A0B1P716</accession>
<keyword evidence="2" id="KW-0479">Metal-binding</keyword>
<comment type="subcellular location">
    <subcellularLocation>
        <location evidence="1">Nucleus</location>
    </subcellularLocation>
</comment>
<evidence type="ECO:0000256" key="1">
    <source>
        <dbReference type="ARBA" id="ARBA00004123"/>
    </source>
</evidence>
<evidence type="ECO:0000313" key="12">
    <source>
        <dbReference type="EMBL" id="KHJ32706.1"/>
    </source>
</evidence>
<evidence type="ECO:0000256" key="10">
    <source>
        <dbReference type="SAM" id="MobiDB-lite"/>
    </source>
</evidence>
<name>A0A0B1P716_UNCNE</name>
<dbReference type="OrthoDB" id="624345at2759"/>
<organism evidence="12 13">
    <name type="scientific">Uncinula necator</name>
    <name type="common">Grape powdery mildew</name>
    <dbReference type="NCBI Taxonomy" id="52586"/>
    <lineage>
        <taxon>Eukaryota</taxon>
        <taxon>Fungi</taxon>
        <taxon>Dikarya</taxon>
        <taxon>Ascomycota</taxon>
        <taxon>Pezizomycotina</taxon>
        <taxon>Leotiomycetes</taxon>
        <taxon>Erysiphales</taxon>
        <taxon>Erysiphaceae</taxon>
        <taxon>Erysiphe</taxon>
    </lineage>
</organism>
<dbReference type="HOGENOM" id="CLU_622863_0_0_1"/>
<feature type="compositionally biased region" description="Polar residues" evidence="10">
    <location>
        <begin position="169"/>
        <end position="180"/>
    </location>
</feature>
<evidence type="ECO:0000256" key="2">
    <source>
        <dbReference type="ARBA" id="ARBA00022723"/>
    </source>
</evidence>
<evidence type="ECO:0000256" key="6">
    <source>
        <dbReference type="ARBA" id="ARBA00023015"/>
    </source>
</evidence>
<feature type="region of interest" description="Disordered" evidence="10">
    <location>
        <begin position="57"/>
        <end position="76"/>
    </location>
</feature>
<dbReference type="EMBL" id="JNVN01001865">
    <property type="protein sequence ID" value="KHJ32706.1"/>
    <property type="molecule type" value="Genomic_DNA"/>
</dbReference>
<sequence>MVDASVGQQSFFKMESSPTPHLLSLERSDIKLCQEEVSPSRISEDIDMQGMIPHNLTTQVTDKVPEKSKSDSNKKKKKGKVQIFYCSDFPPCNLSFTRSEHLARHIRKHTGERPFQCHCNRRFSRLDNLRQHAQSIHQNEEIPEDSLALISSRSQRQIRNEKGKVVGNRTKSNSAGSQTGPIRDHKRNSWSLSSISSVGSVYSASYVGERSLPNSHVMPVSDKMGFGRDTPGFLDSELPPIKNQPLSPIRLSISPVSDSMLASSESLSWKSSPDSPFSGHINPRPFHTPNRRLSFSLPFDNSLLSSPCKKNEPTAVTNLEGFSLPPTHTMTLPTLATSSLKQEFKETNILNEEPNRRRTWHPDLRTSLSLNTQQSNLPPLITRDLQTQPTIPQHNAPTSLNILRLPGIESFGPLYRPKTPPPHIFSYLKRDSMRISENIL</sequence>
<dbReference type="GO" id="GO:0000981">
    <property type="term" value="F:DNA-binding transcription factor activity, RNA polymerase II-specific"/>
    <property type="evidence" value="ECO:0007669"/>
    <property type="project" value="InterPro"/>
</dbReference>
<evidence type="ECO:0000259" key="11">
    <source>
        <dbReference type="PROSITE" id="PS50157"/>
    </source>
</evidence>
<keyword evidence="6" id="KW-0805">Transcription regulation</keyword>
<protein>
    <submittedName>
        <fullName evidence="12">Putative c2h2 transcription factor</fullName>
    </submittedName>
</protein>
<feature type="domain" description="C2H2-type" evidence="11">
    <location>
        <begin position="115"/>
        <end position="142"/>
    </location>
</feature>
<dbReference type="FunFam" id="3.30.160.60:FF:000758">
    <property type="entry name" value="C2H2 transcription factor, putative"/>
    <property type="match status" value="1"/>
</dbReference>
<keyword evidence="3" id="KW-0677">Repeat</keyword>
<dbReference type="InterPro" id="IPR051059">
    <property type="entry name" value="VerF-like"/>
</dbReference>
<evidence type="ECO:0000256" key="5">
    <source>
        <dbReference type="ARBA" id="ARBA00022833"/>
    </source>
</evidence>
<evidence type="ECO:0000256" key="8">
    <source>
        <dbReference type="ARBA" id="ARBA00023242"/>
    </source>
</evidence>
<dbReference type="GO" id="GO:0005634">
    <property type="term" value="C:nucleus"/>
    <property type="evidence" value="ECO:0007669"/>
    <property type="project" value="UniProtKB-SubCell"/>
</dbReference>
<proteinExistence type="predicted"/>
<dbReference type="STRING" id="52586.A0A0B1P716"/>